<gene>
    <name evidence="1" type="ORF">PENSUB_5986</name>
</gene>
<reference evidence="1 2" key="1">
    <citation type="submission" date="2016-10" db="EMBL/GenBank/DDBJ databases">
        <title>Genome sequence of the ascomycete fungus Penicillium subrubescens.</title>
        <authorList>
            <person name="De Vries R.P."/>
            <person name="Peng M."/>
            <person name="Dilokpimol A."/>
            <person name="Hilden K."/>
            <person name="Makela M.R."/>
            <person name="Grigoriev I."/>
            <person name="Riley R."/>
            <person name="Granchi Z."/>
        </authorList>
    </citation>
    <scope>NUCLEOTIDE SEQUENCE [LARGE SCALE GENOMIC DNA]</scope>
    <source>
        <strain evidence="1 2">CBS 132785</strain>
    </source>
</reference>
<proteinExistence type="predicted"/>
<dbReference type="Gene3D" id="3.30.110.170">
    <property type="entry name" value="Protein of unknown function (DUF541), domain 1"/>
    <property type="match status" value="1"/>
</dbReference>
<dbReference type="Gene3D" id="3.30.70.2970">
    <property type="entry name" value="Protein of unknown function (DUF541), domain 2"/>
    <property type="match status" value="1"/>
</dbReference>
<sequence>MEPLKIHVNGESSITRLAEQGTLRLTVESEGPDLETVSKNVLTRSNSLSDLFKTLSPKTTTGTATSSAAVTKFASTFLRTRNYTPRDKDNKPLPKVYQASMSLSVIFRDITKLSEVVGQLVSYSNVEISAIDWSLSEETQKNLRSQMRKEAIADAVGKAGDYAGAVGREVYPVEIMDGGQTATTQHVPSRSLFGGFGAPTAFGQTRSQGAGLFGGAAASSGPEPTEMLDLSPPDILVTSSVSVQFQSVPEK</sequence>
<accession>A0A1Q5U4K2</accession>
<protein>
    <submittedName>
        <fullName evidence="1">Uncharacterized protein</fullName>
    </submittedName>
</protein>
<evidence type="ECO:0000313" key="1">
    <source>
        <dbReference type="EMBL" id="OKP07397.1"/>
    </source>
</evidence>
<dbReference type="GO" id="GO:0006974">
    <property type="term" value="P:DNA damage response"/>
    <property type="evidence" value="ECO:0007669"/>
    <property type="project" value="TreeGrafter"/>
</dbReference>
<keyword evidence="2" id="KW-1185">Reference proteome</keyword>
<organism evidence="1 2">
    <name type="scientific">Penicillium subrubescens</name>
    <dbReference type="NCBI Taxonomy" id="1316194"/>
    <lineage>
        <taxon>Eukaryota</taxon>
        <taxon>Fungi</taxon>
        <taxon>Dikarya</taxon>
        <taxon>Ascomycota</taxon>
        <taxon>Pezizomycotina</taxon>
        <taxon>Eurotiomycetes</taxon>
        <taxon>Eurotiomycetidae</taxon>
        <taxon>Eurotiales</taxon>
        <taxon>Aspergillaceae</taxon>
        <taxon>Penicillium</taxon>
    </lineage>
</organism>
<dbReference type="PANTHER" id="PTHR34387">
    <property type="entry name" value="SLR1258 PROTEIN"/>
    <property type="match status" value="1"/>
</dbReference>
<dbReference type="Proteomes" id="UP000186955">
    <property type="component" value="Unassembled WGS sequence"/>
</dbReference>
<dbReference type="Pfam" id="PF04402">
    <property type="entry name" value="SIMPL"/>
    <property type="match status" value="1"/>
</dbReference>
<dbReference type="EMBL" id="MNBE01000582">
    <property type="protein sequence ID" value="OKP07397.1"/>
    <property type="molecule type" value="Genomic_DNA"/>
</dbReference>
<evidence type="ECO:0000313" key="2">
    <source>
        <dbReference type="Proteomes" id="UP000186955"/>
    </source>
</evidence>
<comment type="caution">
    <text evidence="1">The sequence shown here is derived from an EMBL/GenBank/DDBJ whole genome shotgun (WGS) entry which is preliminary data.</text>
</comment>
<dbReference type="InterPro" id="IPR052022">
    <property type="entry name" value="26kDa_periplasmic_antigen"/>
</dbReference>
<dbReference type="AlphaFoldDB" id="A0A1Q5U4K2"/>
<dbReference type="PANTHER" id="PTHR34387:SF2">
    <property type="entry name" value="SLR1258 PROTEIN"/>
    <property type="match status" value="1"/>
</dbReference>
<dbReference type="InterPro" id="IPR007497">
    <property type="entry name" value="SIMPL/DUF541"/>
</dbReference>
<name>A0A1Q5U4K2_9EURO</name>